<organism evidence="2 3">
    <name type="scientific">Candolleomyces eurysporus</name>
    <dbReference type="NCBI Taxonomy" id="2828524"/>
    <lineage>
        <taxon>Eukaryota</taxon>
        <taxon>Fungi</taxon>
        <taxon>Dikarya</taxon>
        <taxon>Basidiomycota</taxon>
        <taxon>Agaricomycotina</taxon>
        <taxon>Agaricomycetes</taxon>
        <taxon>Agaricomycetidae</taxon>
        <taxon>Agaricales</taxon>
        <taxon>Agaricineae</taxon>
        <taxon>Psathyrellaceae</taxon>
        <taxon>Candolleomyces</taxon>
    </lineage>
</organism>
<dbReference type="Proteomes" id="UP001140091">
    <property type="component" value="Unassembled WGS sequence"/>
</dbReference>
<accession>A0A9W8MK15</accession>
<dbReference type="OrthoDB" id="3264336at2759"/>
<evidence type="ECO:0000313" key="2">
    <source>
        <dbReference type="EMBL" id="KAJ2934805.1"/>
    </source>
</evidence>
<feature type="non-terminal residue" evidence="2">
    <location>
        <position position="191"/>
    </location>
</feature>
<proteinExistence type="predicted"/>
<name>A0A9W8MK15_9AGAR</name>
<sequence>MSTGLQTNDVNVPTNKTRKSKGAVNAEPAAKKRKTGLQSSQPVASQGSFADVLERLHKDAADGSEARVEGGADSWARPPLPKINPKTQPIIFQQIDVENSTDYSQGGTVLLPRGFTEDDIAGLRGYLNGVNPGNDFVKKIEKVNKRSIWGYKGDDWIPFLKLTICEPKDLPKVRDKSPFTPFAMSLTYLLD</sequence>
<evidence type="ECO:0000313" key="3">
    <source>
        <dbReference type="Proteomes" id="UP001140091"/>
    </source>
</evidence>
<keyword evidence="3" id="KW-1185">Reference proteome</keyword>
<dbReference type="EMBL" id="JANBPK010000709">
    <property type="protein sequence ID" value="KAJ2934805.1"/>
    <property type="molecule type" value="Genomic_DNA"/>
</dbReference>
<reference evidence="2" key="1">
    <citation type="submission" date="2022-06" db="EMBL/GenBank/DDBJ databases">
        <title>Genome Sequence of Candolleomyces eurysporus.</title>
        <authorList>
            <person name="Buettner E."/>
        </authorList>
    </citation>
    <scope>NUCLEOTIDE SEQUENCE</scope>
    <source>
        <strain evidence="2">VTCC 930004</strain>
    </source>
</reference>
<gene>
    <name evidence="2" type="ORF">H1R20_g2207</name>
</gene>
<comment type="caution">
    <text evidence="2">The sequence shown here is derived from an EMBL/GenBank/DDBJ whole genome shotgun (WGS) entry which is preliminary data.</text>
</comment>
<dbReference type="AlphaFoldDB" id="A0A9W8MK15"/>
<feature type="compositionally biased region" description="Basic and acidic residues" evidence="1">
    <location>
        <begin position="61"/>
        <end position="70"/>
    </location>
</feature>
<feature type="region of interest" description="Disordered" evidence="1">
    <location>
        <begin position="1"/>
        <end position="48"/>
    </location>
</feature>
<protein>
    <submittedName>
        <fullName evidence="2">Uncharacterized protein</fullName>
    </submittedName>
</protein>
<feature type="compositionally biased region" description="Polar residues" evidence="1">
    <location>
        <begin position="36"/>
        <end position="48"/>
    </location>
</feature>
<feature type="region of interest" description="Disordered" evidence="1">
    <location>
        <begin position="61"/>
        <end position="82"/>
    </location>
</feature>
<feature type="compositionally biased region" description="Polar residues" evidence="1">
    <location>
        <begin position="1"/>
        <end position="15"/>
    </location>
</feature>
<evidence type="ECO:0000256" key="1">
    <source>
        <dbReference type="SAM" id="MobiDB-lite"/>
    </source>
</evidence>